<dbReference type="RefSeq" id="XP_060459551.1">
    <property type="nucleotide sequence ID" value="XM_060603238.1"/>
</dbReference>
<name>A0AA48L9E8_9TREE</name>
<dbReference type="Proteomes" id="UP001233271">
    <property type="component" value="Chromosome 6"/>
</dbReference>
<feature type="region of interest" description="Disordered" evidence="1">
    <location>
        <begin position="215"/>
        <end position="246"/>
    </location>
</feature>
<dbReference type="EMBL" id="AP028217">
    <property type="protein sequence ID" value="BEI94286.1"/>
    <property type="molecule type" value="Genomic_DNA"/>
</dbReference>
<dbReference type="GeneID" id="85498156"/>
<feature type="compositionally biased region" description="Polar residues" evidence="1">
    <location>
        <begin position="47"/>
        <end position="58"/>
    </location>
</feature>
<evidence type="ECO:0000313" key="2">
    <source>
        <dbReference type="EMBL" id="BEI94286.1"/>
    </source>
</evidence>
<reference evidence="2" key="1">
    <citation type="journal article" date="2023" name="BMC Genomics">
        <title>Chromosome-level genome assemblies of Cutaneotrichosporon spp. (Trichosporonales, Basidiomycota) reveal imbalanced evolution between nucleotide sequences and chromosome synteny.</title>
        <authorList>
            <person name="Kobayashi Y."/>
            <person name="Kayamori A."/>
            <person name="Aoki K."/>
            <person name="Shiwa Y."/>
            <person name="Matsutani M."/>
            <person name="Fujita N."/>
            <person name="Sugita T."/>
            <person name="Iwasaki W."/>
            <person name="Tanaka N."/>
            <person name="Takashima M."/>
        </authorList>
    </citation>
    <scope>NUCLEOTIDE SEQUENCE</scope>
    <source>
        <strain evidence="2">HIS019</strain>
    </source>
</reference>
<keyword evidence="3" id="KW-1185">Reference proteome</keyword>
<feature type="region of interest" description="Disordered" evidence="1">
    <location>
        <begin position="1"/>
        <end position="85"/>
    </location>
</feature>
<dbReference type="KEGG" id="ccac:CcaHIS019_0607450"/>
<evidence type="ECO:0000313" key="3">
    <source>
        <dbReference type="Proteomes" id="UP001233271"/>
    </source>
</evidence>
<organism evidence="2 3">
    <name type="scientific">Cutaneotrichosporon cavernicola</name>
    <dbReference type="NCBI Taxonomy" id="279322"/>
    <lineage>
        <taxon>Eukaryota</taxon>
        <taxon>Fungi</taxon>
        <taxon>Dikarya</taxon>
        <taxon>Basidiomycota</taxon>
        <taxon>Agaricomycotina</taxon>
        <taxon>Tremellomycetes</taxon>
        <taxon>Trichosporonales</taxon>
        <taxon>Trichosporonaceae</taxon>
        <taxon>Cutaneotrichosporon</taxon>
    </lineage>
</organism>
<sequence>MDTHQKRAASPTHEEQAVELDVIPSLRPKRRRVASASPRDVKVEGGNRQTLDQSTDPGTTHEPHDQGDQDTSAVGEGTGAGRALNRSASSAEFLRGHILDALKDKELVDQLADSLAKRLASKGFNNLVNKITEDISDYFDPAFRRLDDLGHRSEEAVRNLRSDLRADNNRLRLALSAGLVSNMKSVDRLMREVVTAFEWAQEKIQALEMEVAELKKKDETDSSSSDEDDDNSVGGKEINLRPPSWPWPNLSAPIAAASFSAHDSESDSDKSGISSDLDDSGADSLDSGTEDSDSDSDSDSGTEDSDSDSDSDSDHSNGPFSYSDCGLGSTATPGRWTSTLVMKKSHSTGQWICFLRGSGPAVDLSPAMPVWESVSVRFVLRVLLGLTQPGSRFPETGMVARVAHVFVYNDPHVPQISDLIRGQTYQELEQGDELRLPIEARVVGVWRRGRWDVWRPR</sequence>
<evidence type="ECO:0000256" key="1">
    <source>
        <dbReference type="SAM" id="MobiDB-lite"/>
    </source>
</evidence>
<accession>A0AA48L9E8</accession>
<gene>
    <name evidence="2" type="ORF">CcaverHIS019_0607450</name>
</gene>
<feature type="region of interest" description="Disordered" evidence="1">
    <location>
        <begin position="258"/>
        <end position="326"/>
    </location>
</feature>
<proteinExistence type="predicted"/>
<dbReference type="AlphaFoldDB" id="A0AA48L9E8"/>
<feature type="compositionally biased region" description="Acidic residues" evidence="1">
    <location>
        <begin position="288"/>
        <end position="311"/>
    </location>
</feature>
<protein>
    <submittedName>
        <fullName evidence="2">Uncharacterized protein</fullName>
    </submittedName>
</protein>